<dbReference type="Pfam" id="PF10115">
    <property type="entry name" value="HlyU"/>
    <property type="match status" value="1"/>
</dbReference>
<dbReference type="EMBL" id="BSPQ01000001">
    <property type="protein sequence ID" value="GLS89205.1"/>
    <property type="molecule type" value="Genomic_DNA"/>
</dbReference>
<organism evidence="1 2">
    <name type="scientific">Psychromonas marina</name>
    <dbReference type="NCBI Taxonomy" id="88364"/>
    <lineage>
        <taxon>Bacteria</taxon>
        <taxon>Pseudomonadati</taxon>
        <taxon>Pseudomonadota</taxon>
        <taxon>Gammaproteobacteria</taxon>
        <taxon>Alteromonadales</taxon>
        <taxon>Psychromonadaceae</taxon>
        <taxon>Psychromonas</taxon>
    </lineage>
</organism>
<name>A0ABQ6DW59_9GAMM</name>
<accession>A0ABQ6DW59</accession>
<evidence type="ECO:0000313" key="1">
    <source>
        <dbReference type="EMBL" id="GLS89205.1"/>
    </source>
</evidence>
<sequence>MGFFSGLKSLFLGDSSGSAKTSETIKYNDFSIIPAPIREGGQYRVAGTITKGEGEALKTHKFIRSDVIDNRDECISLTIRKAKLAIDQSEDRIFN</sequence>
<gene>
    <name evidence="1" type="ORF">GCM10007916_02720</name>
</gene>
<dbReference type="InterPro" id="IPR018772">
    <property type="entry name" value="Transcription_activator_HlyU"/>
</dbReference>
<dbReference type="Proteomes" id="UP001157353">
    <property type="component" value="Unassembled WGS sequence"/>
</dbReference>
<reference evidence="2" key="1">
    <citation type="journal article" date="2019" name="Int. J. Syst. Evol. Microbiol.">
        <title>The Global Catalogue of Microorganisms (GCM) 10K type strain sequencing project: providing services to taxonomists for standard genome sequencing and annotation.</title>
        <authorList>
            <consortium name="The Broad Institute Genomics Platform"/>
            <consortium name="The Broad Institute Genome Sequencing Center for Infectious Disease"/>
            <person name="Wu L."/>
            <person name="Ma J."/>
        </authorList>
    </citation>
    <scope>NUCLEOTIDE SEQUENCE [LARGE SCALE GENOMIC DNA]</scope>
    <source>
        <strain evidence="2">NBRC 103166</strain>
    </source>
</reference>
<evidence type="ECO:0000313" key="2">
    <source>
        <dbReference type="Proteomes" id="UP001157353"/>
    </source>
</evidence>
<proteinExistence type="predicted"/>
<dbReference type="RefSeq" id="WP_284202320.1">
    <property type="nucleotide sequence ID" value="NZ_BSPQ01000001.1"/>
</dbReference>
<keyword evidence="2" id="KW-1185">Reference proteome</keyword>
<protein>
    <submittedName>
        <fullName evidence="1">Transcriptional activator HlyU</fullName>
    </submittedName>
</protein>
<comment type="caution">
    <text evidence="1">The sequence shown here is derived from an EMBL/GenBank/DDBJ whole genome shotgun (WGS) entry which is preliminary data.</text>
</comment>